<evidence type="ECO:0000256" key="5">
    <source>
        <dbReference type="ARBA" id="ARBA00013433"/>
    </source>
</evidence>
<proteinExistence type="inferred from homology"/>
<keyword evidence="13" id="KW-0969">Cilium</keyword>
<evidence type="ECO:0000256" key="7">
    <source>
        <dbReference type="ARBA" id="ARBA00022795"/>
    </source>
</evidence>
<keyword evidence="10" id="KW-0961">Cell wall biogenesis/degradation</keyword>
<comment type="similarity">
    <text evidence="3">In the N-terminal section; belongs to the FlgJ family.</text>
</comment>
<protein>
    <recommendedName>
        <fullName evidence="5">Peptidoglycan hydrolase FlgJ</fullName>
    </recommendedName>
    <alternativeName>
        <fullName evidence="11">Muramidase FlgJ</fullName>
    </alternativeName>
</protein>
<sequence length="330" mass="36592">MKPVDSYSNSLLVNDIQGLDKLRQQGFAQDRGKGLDEAAQQFESLFTQQLFKSMRAANKVFEADGPMNSRYTEHYQDMYDQQMSSELSRRGSLGLADLVSKQLGGEQAAPQPQARQFDLADVRRISGKVIRPLGADGVAGAVEKAKEMARPPLQAASLSANDKDAVVYNASEPFRSPEDFVKRLMPAAVEAGKRMGLPPEAMLAQAALETGWGKKIIGPKNSDSSHNLFGIKADNSWKAEKKWVNTLEYEQGIAVKVKAPFRSYESFNDSFNNYVDFLHENPRYGNALQQTGSPKQYFKELQQAGYATDPKYADKLSSIFDTVTRLVSQA</sequence>
<dbReference type="InterPro" id="IPR051056">
    <property type="entry name" value="Glycosyl_Hydrolase_73"/>
</dbReference>
<evidence type="ECO:0000259" key="12">
    <source>
        <dbReference type="SMART" id="SM00047"/>
    </source>
</evidence>
<reference evidence="14" key="1">
    <citation type="journal article" date="2019" name="Int. J. Syst. Evol. Microbiol.">
        <title>The Global Catalogue of Microorganisms (GCM) 10K type strain sequencing project: providing services to taxonomists for standard genome sequencing and annotation.</title>
        <authorList>
            <consortium name="The Broad Institute Genomics Platform"/>
            <consortium name="The Broad Institute Genome Sequencing Center for Infectious Disease"/>
            <person name="Wu L."/>
            <person name="Ma J."/>
        </authorList>
    </citation>
    <scope>NUCLEOTIDE SEQUENCE [LARGE SCALE GENOMIC DNA]</scope>
    <source>
        <strain evidence="14">CCUG 60525</strain>
    </source>
</reference>
<dbReference type="NCBIfam" id="TIGR02541">
    <property type="entry name" value="flagell_FlgJ"/>
    <property type="match status" value="1"/>
</dbReference>
<comment type="similarity">
    <text evidence="4">In the C-terminal section; belongs to the glycosyl hydrolase 73 family.</text>
</comment>
<comment type="caution">
    <text evidence="13">The sequence shown here is derived from an EMBL/GenBank/DDBJ whole genome shotgun (WGS) entry which is preliminary data.</text>
</comment>
<comment type="subcellular location">
    <subcellularLocation>
        <location evidence="2">Periplasm</location>
    </subcellularLocation>
</comment>
<keyword evidence="9" id="KW-0326">Glycosidase</keyword>
<evidence type="ECO:0000313" key="13">
    <source>
        <dbReference type="EMBL" id="MFD1007345.1"/>
    </source>
</evidence>
<dbReference type="Pfam" id="PF10135">
    <property type="entry name" value="Rod-binding"/>
    <property type="match status" value="1"/>
</dbReference>
<name>A0ABW3KG97_9GAMM</name>
<dbReference type="Gene3D" id="2.10.70.40">
    <property type="entry name" value="peptidoglycan hydrolase"/>
    <property type="match status" value="1"/>
</dbReference>
<evidence type="ECO:0000256" key="4">
    <source>
        <dbReference type="ARBA" id="ARBA00007974"/>
    </source>
</evidence>
<feature type="domain" description="Mannosyl-glycoprotein endo-beta-N-acetylglucosamidase-like" evidence="12">
    <location>
        <begin position="165"/>
        <end position="324"/>
    </location>
</feature>
<keyword evidence="14" id="KW-1185">Reference proteome</keyword>
<accession>A0ABW3KG97</accession>
<keyword evidence="7" id="KW-1005">Bacterial flagellum biogenesis</keyword>
<dbReference type="EMBL" id="JBHTJS010000010">
    <property type="protein sequence ID" value="MFD1007345.1"/>
    <property type="molecule type" value="Genomic_DNA"/>
</dbReference>
<dbReference type="Gene3D" id="1.10.530.10">
    <property type="match status" value="1"/>
</dbReference>
<dbReference type="InterPro" id="IPR013377">
    <property type="entry name" value="FlgJ"/>
</dbReference>
<keyword evidence="8 13" id="KW-0378">Hydrolase</keyword>
<dbReference type="SMART" id="SM00047">
    <property type="entry name" value="LYZ2"/>
    <property type="match status" value="1"/>
</dbReference>
<evidence type="ECO:0000256" key="6">
    <source>
        <dbReference type="ARBA" id="ARBA00022764"/>
    </source>
</evidence>
<dbReference type="InterPro" id="IPR019301">
    <property type="entry name" value="Flagellar_prot_FlgJ_N"/>
</dbReference>
<dbReference type="GO" id="GO:0016787">
    <property type="term" value="F:hydrolase activity"/>
    <property type="evidence" value="ECO:0007669"/>
    <property type="project" value="UniProtKB-KW"/>
</dbReference>
<dbReference type="PANTHER" id="PTHR33308">
    <property type="entry name" value="PEPTIDOGLYCAN HYDROLASE FLGJ"/>
    <property type="match status" value="1"/>
</dbReference>
<evidence type="ECO:0000313" key="14">
    <source>
        <dbReference type="Proteomes" id="UP001597048"/>
    </source>
</evidence>
<evidence type="ECO:0000256" key="11">
    <source>
        <dbReference type="ARBA" id="ARBA00030835"/>
    </source>
</evidence>
<keyword evidence="13" id="KW-0966">Cell projection</keyword>
<evidence type="ECO:0000256" key="3">
    <source>
        <dbReference type="ARBA" id="ARBA00006880"/>
    </source>
</evidence>
<dbReference type="Proteomes" id="UP001597048">
    <property type="component" value="Unassembled WGS sequence"/>
</dbReference>
<comment type="function">
    <text evidence="1">Flagellum-specific muramidase which hydrolyzes the peptidoglycan layer to assemble the rod structure in the periplasmic space.</text>
</comment>
<evidence type="ECO:0000256" key="2">
    <source>
        <dbReference type="ARBA" id="ARBA00004418"/>
    </source>
</evidence>
<organism evidence="13 14">
    <name type="scientific">Oceanisphaera ostreae</name>
    <dbReference type="NCBI Taxonomy" id="914151"/>
    <lineage>
        <taxon>Bacteria</taxon>
        <taxon>Pseudomonadati</taxon>
        <taxon>Pseudomonadota</taxon>
        <taxon>Gammaproteobacteria</taxon>
        <taxon>Aeromonadales</taxon>
        <taxon>Aeromonadaceae</taxon>
        <taxon>Oceanisphaera</taxon>
    </lineage>
</organism>
<evidence type="ECO:0000256" key="10">
    <source>
        <dbReference type="ARBA" id="ARBA00023316"/>
    </source>
</evidence>
<evidence type="ECO:0000256" key="8">
    <source>
        <dbReference type="ARBA" id="ARBA00022801"/>
    </source>
</evidence>
<dbReference type="Pfam" id="PF01832">
    <property type="entry name" value="Glucosaminidase"/>
    <property type="match status" value="1"/>
</dbReference>
<dbReference type="RefSeq" id="WP_379557268.1">
    <property type="nucleotide sequence ID" value="NZ_JBHTJS010000010.1"/>
</dbReference>
<dbReference type="PANTHER" id="PTHR33308:SF9">
    <property type="entry name" value="PEPTIDOGLYCAN HYDROLASE FLGJ"/>
    <property type="match status" value="1"/>
</dbReference>
<dbReference type="InterPro" id="IPR002901">
    <property type="entry name" value="MGlyc_endo_b_GlcNAc-like_dom"/>
</dbReference>
<keyword evidence="6" id="KW-0574">Periplasm</keyword>
<keyword evidence="13" id="KW-0282">Flagellum</keyword>
<evidence type="ECO:0000256" key="1">
    <source>
        <dbReference type="ARBA" id="ARBA00002954"/>
    </source>
</evidence>
<gene>
    <name evidence="13" type="primary">flgJ</name>
    <name evidence="13" type="ORF">ACFQ1C_04130</name>
</gene>
<evidence type="ECO:0000256" key="9">
    <source>
        <dbReference type="ARBA" id="ARBA00023295"/>
    </source>
</evidence>